<dbReference type="Gene3D" id="1.25.40.20">
    <property type="entry name" value="Ankyrin repeat-containing domain"/>
    <property type="match status" value="4"/>
</dbReference>
<feature type="repeat" description="ANK" evidence="3">
    <location>
        <begin position="151"/>
        <end position="184"/>
    </location>
</feature>
<evidence type="ECO:0000256" key="3">
    <source>
        <dbReference type="PROSITE-ProRule" id="PRU00023"/>
    </source>
</evidence>
<dbReference type="SUPFAM" id="SSF48403">
    <property type="entry name" value="Ankyrin repeat"/>
    <property type="match status" value="1"/>
</dbReference>
<proteinExistence type="predicted"/>
<protein>
    <submittedName>
        <fullName evidence="4">Ankyrin repeat-containing domain protein</fullName>
    </submittedName>
</protein>
<gene>
    <name evidence="4" type="ORF">C8A03DRAFT_15280</name>
</gene>
<dbReference type="EMBL" id="MU860104">
    <property type="protein sequence ID" value="KAK4238231.1"/>
    <property type="molecule type" value="Genomic_DNA"/>
</dbReference>
<keyword evidence="5" id="KW-1185">Reference proteome</keyword>
<dbReference type="PANTHER" id="PTHR24126:SF14">
    <property type="entry name" value="ANK_REP_REGION DOMAIN-CONTAINING PROTEIN"/>
    <property type="match status" value="1"/>
</dbReference>
<name>A0AAN7H749_9PEZI</name>
<keyword evidence="1" id="KW-0677">Repeat</keyword>
<dbReference type="InterPro" id="IPR036770">
    <property type="entry name" value="Ankyrin_rpt-contain_sf"/>
</dbReference>
<keyword evidence="2 3" id="KW-0040">ANK repeat</keyword>
<feature type="repeat" description="ANK" evidence="3">
    <location>
        <begin position="313"/>
        <end position="345"/>
    </location>
</feature>
<reference evidence="4" key="1">
    <citation type="journal article" date="2023" name="Mol. Phylogenet. Evol.">
        <title>Genome-scale phylogeny and comparative genomics of the fungal order Sordariales.</title>
        <authorList>
            <person name="Hensen N."/>
            <person name="Bonometti L."/>
            <person name="Westerberg I."/>
            <person name="Brannstrom I.O."/>
            <person name="Guillou S."/>
            <person name="Cros-Aarteil S."/>
            <person name="Calhoun S."/>
            <person name="Haridas S."/>
            <person name="Kuo A."/>
            <person name="Mondo S."/>
            <person name="Pangilinan J."/>
            <person name="Riley R."/>
            <person name="LaButti K."/>
            <person name="Andreopoulos B."/>
            <person name="Lipzen A."/>
            <person name="Chen C."/>
            <person name="Yan M."/>
            <person name="Daum C."/>
            <person name="Ng V."/>
            <person name="Clum A."/>
            <person name="Steindorff A."/>
            <person name="Ohm R.A."/>
            <person name="Martin F."/>
            <person name="Silar P."/>
            <person name="Natvig D.O."/>
            <person name="Lalanne C."/>
            <person name="Gautier V."/>
            <person name="Ament-Velasquez S.L."/>
            <person name="Kruys A."/>
            <person name="Hutchinson M.I."/>
            <person name="Powell A.J."/>
            <person name="Barry K."/>
            <person name="Miller A.N."/>
            <person name="Grigoriev I.V."/>
            <person name="Debuchy R."/>
            <person name="Gladieux P."/>
            <person name="Hiltunen Thoren M."/>
            <person name="Johannesson H."/>
        </authorList>
    </citation>
    <scope>NUCLEOTIDE SEQUENCE</scope>
    <source>
        <strain evidence="4">CBS 532.94</strain>
    </source>
</reference>
<evidence type="ECO:0000313" key="4">
    <source>
        <dbReference type="EMBL" id="KAK4238231.1"/>
    </source>
</evidence>
<reference evidence="4" key="2">
    <citation type="submission" date="2023-05" db="EMBL/GenBank/DDBJ databases">
        <authorList>
            <consortium name="Lawrence Berkeley National Laboratory"/>
            <person name="Steindorff A."/>
            <person name="Hensen N."/>
            <person name="Bonometti L."/>
            <person name="Westerberg I."/>
            <person name="Brannstrom I.O."/>
            <person name="Guillou S."/>
            <person name="Cros-Aarteil S."/>
            <person name="Calhoun S."/>
            <person name="Haridas S."/>
            <person name="Kuo A."/>
            <person name="Mondo S."/>
            <person name="Pangilinan J."/>
            <person name="Riley R."/>
            <person name="Labutti K."/>
            <person name="Andreopoulos B."/>
            <person name="Lipzen A."/>
            <person name="Chen C."/>
            <person name="Yanf M."/>
            <person name="Daum C."/>
            <person name="Ng V."/>
            <person name="Clum A."/>
            <person name="Ohm R."/>
            <person name="Martin F."/>
            <person name="Silar P."/>
            <person name="Natvig D."/>
            <person name="Lalanne C."/>
            <person name="Gautier V."/>
            <person name="Ament-Velasquez S.L."/>
            <person name="Kruys A."/>
            <person name="Hutchinson M.I."/>
            <person name="Powell A.J."/>
            <person name="Barry K."/>
            <person name="Miller A.N."/>
            <person name="Grigoriev I.V."/>
            <person name="Debuchy R."/>
            <person name="Gladieux P."/>
            <person name="Thoren M.H."/>
            <person name="Johannesson H."/>
        </authorList>
    </citation>
    <scope>NUCLEOTIDE SEQUENCE</scope>
    <source>
        <strain evidence="4">CBS 532.94</strain>
    </source>
</reference>
<feature type="repeat" description="ANK" evidence="3">
    <location>
        <begin position="280"/>
        <end position="312"/>
    </location>
</feature>
<dbReference type="AlphaFoldDB" id="A0AAN7H749"/>
<feature type="repeat" description="ANK" evidence="3">
    <location>
        <begin position="215"/>
        <end position="247"/>
    </location>
</feature>
<dbReference type="SMART" id="SM00248">
    <property type="entry name" value="ANK"/>
    <property type="match status" value="7"/>
</dbReference>
<dbReference type="PROSITE" id="PS50297">
    <property type="entry name" value="ANK_REP_REGION"/>
    <property type="match status" value="4"/>
</dbReference>
<dbReference type="PROSITE" id="PS50088">
    <property type="entry name" value="ANK_REPEAT"/>
    <property type="match status" value="4"/>
</dbReference>
<sequence>MPANSRLKKWFRRVGEKLRVGRKASVKVWPAGTPVTGASGLATTTSLIDTIPAARTPANASDPAPAWHIDAPRSIGTTVKNALKKATSSRTESRLCNFLRDRGYDPSKSVDLNWALGRACYLGHEDVVSQLLAYRVSPLEASNFTTRFLQSGSKPLHIAVHAKRRAIIKLLLAEHGADPNVRDEVGRTPLHYASSEDIARLLLQHGAAIDACDISGETPLHTAVKDGRYTAVEVLLDNGANPNNCSASGETPLWLVRLGDLWTLDRLIRGGADINARDVRGQSLLHKASRRGTGDFVLGLLDRGADLEARDADGQTPLFGAVLGARHGVARKLVDRGAAINVCDAHGSTPLQLAQARNMWYMLSILRRSSLPETAPWLVGPTPLRKSGGGFSGPYLTDLSSPWIL</sequence>
<comment type="caution">
    <text evidence="4">The sequence shown here is derived from an EMBL/GenBank/DDBJ whole genome shotgun (WGS) entry which is preliminary data.</text>
</comment>
<evidence type="ECO:0000313" key="5">
    <source>
        <dbReference type="Proteomes" id="UP001303760"/>
    </source>
</evidence>
<dbReference type="PANTHER" id="PTHR24126">
    <property type="entry name" value="ANKYRIN REPEAT, PH AND SEC7 DOMAIN CONTAINING PROTEIN SECG-RELATED"/>
    <property type="match status" value="1"/>
</dbReference>
<organism evidence="4 5">
    <name type="scientific">Achaetomium macrosporum</name>
    <dbReference type="NCBI Taxonomy" id="79813"/>
    <lineage>
        <taxon>Eukaryota</taxon>
        <taxon>Fungi</taxon>
        <taxon>Dikarya</taxon>
        <taxon>Ascomycota</taxon>
        <taxon>Pezizomycotina</taxon>
        <taxon>Sordariomycetes</taxon>
        <taxon>Sordariomycetidae</taxon>
        <taxon>Sordariales</taxon>
        <taxon>Chaetomiaceae</taxon>
        <taxon>Achaetomium</taxon>
    </lineage>
</organism>
<accession>A0AAN7H749</accession>
<dbReference type="InterPro" id="IPR002110">
    <property type="entry name" value="Ankyrin_rpt"/>
</dbReference>
<dbReference type="Pfam" id="PF12796">
    <property type="entry name" value="Ank_2"/>
    <property type="match status" value="2"/>
</dbReference>
<evidence type="ECO:0000256" key="1">
    <source>
        <dbReference type="ARBA" id="ARBA00022737"/>
    </source>
</evidence>
<evidence type="ECO:0000256" key="2">
    <source>
        <dbReference type="ARBA" id="ARBA00023043"/>
    </source>
</evidence>
<dbReference type="Proteomes" id="UP001303760">
    <property type="component" value="Unassembled WGS sequence"/>
</dbReference>